<dbReference type="Gene3D" id="3.30.470.30">
    <property type="entry name" value="DNA ligase/mRNA capping enzyme"/>
    <property type="match status" value="1"/>
</dbReference>
<feature type="binding site" evidence="9">
    <location>
        <position position="424"/>
    </location>
    <ligand>
        <name>Zn(2+)</name>
        <dbReference type="ChEBI" id="CHEBI:29105"/>
    </ligand>
</feature>
<comment type="similarity">
    <text evidence="9">Belongs to the NAD-dependent DNA ligase family. LigA subfamily.</text>
</comment>
<keyword evidence="2 9" id="KW-0235">DNA replication</keyword>
<evidence type="ECO:0000256" key="3">
    <source>
        <dbReference type="ARBA" id="ARBA00022723"/>
    </source>
</evidence>
<evidence type="ECO:0000259" key="10">
    <source>
        <dbReference type="PROSITE" id="PS50172"/>
    </source>
</evidence>
<dbReference type="Gene3D" id="1.10.150.20">
    <property type="entry name" value="5' to 3' exonuclease, C-terminal subdomain"/>
    <property type="match status" value="2"/>
</dbReference>
<feature type="binding site" evidence="9">
    <location>
        <position position="404"/>
    </location>
    <ligand>
        <name>Zn(2+)</name>
        <dbReference type="ChEBI" id="CHEBI:29105"/>
    </ligand>
</feature>
<dbReference type="GO" id="GO:0006260">
    <property type="term" value="P:DNA replication"/>
    <property type="evidence" value="ECO:0007669"/>
    <property type="project" value="UniProtKB-KW"/>
</dbReference>
<keyword evidence="4 9" id="KW-0227">DNA damage</keyword>
<dbReference type="Gene3D" id="1.10.287.610">
    <property type="entry name" value="Helix hairpin bin"/>
    <property type="match status" value="1"/>
</dbReference>
<evidence type="ECO:0000256" key="1">
    <source>
        <dbReference type="ARBA" id="ARBA00022598"/>
    </source>
</evidence>
<keyword evidence="7 9" id="KW-0234">DNA repair</keyword>
<keyword evidence="3 9" id="KW-0479">Metal-binding</keyword>
<dbReference type="SMART" id="SM00532">
    <property type="entry name" value="LIGANc"/>
    <property type="match status" value="1"/>
</dbReference>
<keyword evidence="6 9" id="KW-0520">NAD</keyword>
<name>A0A840IG28_9ACTN</name>
<dbReference type="Pfam" id="PF00533">
    <property type="entry name" value="BRCT"/>
    <property type="match status" value="1"/>
</dbReference>
<dbReference type="InterPro" id="IPR036420">
    <property type="entry name" value="BRCT_dom_sf"/>
</dbReference>
<reference evidence="11 12" key="1">
    <citation type="submission" date="2020-08" db="EMBL/GenBank/DDBJ databases">
        <title>Genomic Encyclopedia of Archaeal and Bacterial Type Strains, Phase II (KMG-II): from individual species to whole genera.</title>
        <authorList>
            <person name="Goeker M."/>
        </authorList>
    </citation>
    <scope>NUCLEOTIDE SEQUENCE [LARGE SCALE GENOMIC DNA]</scope>
    <source>
        <strain evidence="11 12">DSM 23288</strain>
    </source>
</reference>
<feature type="binding site" evidence="9">
    <location>
        <position position="165"/>
    </location>
    <ligand>
        <name>NAD(+)</name>
        <dbReference type="ChEBI" id="CHEBI:57540"/>
    </ligand>
</feature>
<dbReference type="SUPFAM" id="SSF50249">
    <property type="entry name" value="Nucleic acid-binding proteins"/>
    <property type="match status" value="1"/>
</dbReference>
<proteinExistence type="inferred from homology"/>
<comment type="caution">
    <text evidence="9">Lacks conserved residue(s) required for the propagation of feature annotation.</text>
</comment>
<comment type="caution">
    <text evidence="11">The sequence shown here is derived from an EMBL/GenBank/DDBJ whole genome shotgun (WGS) entry which is preliminary data.</text>
</comment>
<comment type="catalytic activity">
    <reaction evidence="8 9">
        <text>NAD(+) + (deoxyribonucleotide)n-3'-hydroxyl + 5'-phospho-(deoxyribonucleotide)m = (deoxyribonucleotide)n+m + AMP + beta-nicotinamide D-nucleotide.</text>
        <dbReference type="EC" id="6.5.1.2"/>
    </reaction>
</comment>
<keyword evidence="9" id="KW-0464">Manganese</keyword>
<dbReference type="Proteomes" id="UP000585272">
    <property type="component" value="Unassembled WGS sequence"/>
</dbReference>
<dbReference type="NCBIfam" id="NF005932">
    <property type="entry name" value="PRK07956.1"/>
    <property type="match status" value="1"/>
</dbReference>
<feature type="active site" description="N6-AMP-lysine intermediate" evidence="9">
    <location>
        <position position="108"/>
    </location>
</feature>
<evidence type="ECO:0000313" key="12">
    <source>
        <dbReference type="Proteomes" id="UP000585272"/>
    </source>
</evidence>
<feature type="binding site" evidence="9">
    <location>
        <position position="129"/>
    </location>
    <ligand>
        <name>NAD(+)</name>
        <dbReference type="ChEBI" id="CHEBI:57540"/>
    </ligand>
</feature>
<dbReference type="InterPro" id="IPR012340">
    <property type="entry name" value="NA-bd_OB-fold"/>
</dbReference>
<dbReference type="InterPro" id="IPR001679">
    <property type="entry name" value="DNA_ligase"/>
</dbReference>
<dbReference type="InterPro" id="IPR013840">
    <property type="entry name" value="DNAligase_N"/>
</dbReference>
<comment type="function">
    <text evidence="9">DNA ligase that catalyzes the formation of phosphodiester linkages between 5'-phosphoryl and 3'-hydroxyl groups in double-stranded DNA using NAD as a coenzyme and as the energy source for the reaction. It is essential for DNA replication and repair of damaged DNA.</text>
</comment>
<dbReference type="InterPro" id="IPR013839">
    <property type="entry name" value="DNAligase_adenylation"/>
</dbReference>
<dbReference type="GO" id="GO:0003911">
    <property type="term" value="F:DNA ligase (NAD+) activity"/>
    <property type="evidence" value="ECO:0007669"/>
    <property type="project" value="UniProtKB-UniRule"/>
</dbReference>
<keyword evidence="9" id="KW-0460">Magnesium</keyword>
<evidence type="ECO:0000256" key="6">
    <source>
        <dbReference type="ARBA" id="ARBA00023027"/>
    </source>
</evidence>
<protein>
    <recommendedName>
        <fullName evidence="9">DNA ligase</fullName>
        <ecNumber evidence="9">6.5.1.2</ecNumber>
    </recommendedName>
    <alternativeName>
        <fullName evidence="9">Polydeoxyribonucleotide synthase [NAD(+)]</fullName>
    </alternativeName>
</protein>
<dbReference type="NCBIfam" id="TIGR00575">
    <property type="entry name" value="dnlj"/>
    <property type="match status" value="1"/>
</dbReference>
<dbReference type="EMBL" id="JACHNU010000005">
    <property type="protein sequence ID" value="MBB4663756.1"/>
    <property type="molecule type" value="Genomic_DNA"/>
</dbReference>
<evidence type="ECO:0000256" key="9">
    <source>
        <dbReference type="HAMAP-Rule" id="MF_01588"/>
    </source>
</evidence>
<dbReference type="SUPFAM" id="SSF47781">
    <property type="entry name" value="RuvA domain 2-like"/>
    <property type="match status" value="1"/>
</dbReference>
<dbReference type="Pfam" id="PF03120">
    <property type="entry name" value="OB_DNA_ligase"/>
    <property type="match status" value="1"/>
</dbReference>
<keyword evidence="1 9" id="KW-0436">Ligase</keyword>
<evidence type="ECO:0000313" key="11">
    <source>
        <dbReference type="EMBL" id="MBB4663756.1"/>
    </source>
</evidence>
<dbReference type="SUPFAM" id="SSF56091">
    <property type="entry name" value="DNA ligase/mRNA capping enzyme, catalytic domain"/>
    <property type="match status" value="1"/>
</dbReference>
<feature type="binding site" evidence="9">
    <location>
        <position position="307"/>
    </location>
    <ligand>
        <name>NAD(+)</name>
        <dbReference type="ChEBI" id="CHEBI:57540"/>
    </ligand>
</feature>
<accession>A0A840IG28</accession>
<dbReference type="CDD" id="cd17748">
    <property type="entry name" value="BRCT_DNA_ligase_like"/>
    <property type="match status" value="1"/>
</dbReference>
<dbReference type="SUPFAM" id="SSF52113">
    <property type="entry name" value="BRCT domain"/>
    <property type="match status" value="1"/>
</dbReference>
<evidence type="ECO:0000256" key="2">
    <source>
        <dbReference type="ARBA" id="ARBA00022705"/>
    </source>
</evidence>
<evidence type="ECO:0000256" key="8">
    <source>
        <dbReference type="ARBA" id="ARBA00034005"/>
    </source>
</evidence>
<keyword evidence="5 9" id="KW-0862">Zinc</keyword>
<feature type="domain" description="BRCT" evidence="10">
    <location>
        <begin position="590"/>
        <end position="679"/>
    </location>
</feature>
<dbReference type="EC" id="6.5.1.2" evidence="9"/>
<keyword evidence="12" id="KW-1185">Reference proteome</keyword>
<dbReference type="AlphaFoldDB" id="A0A840IG28"/>
<dbReference type="PIRSF" id="PIRSF001604">
    <property type="entry name" value="LigA"/>
    <property type="match status" value="1"/>
</dbReference>
<evidence type="ECO:0000256" key="7">
    <source>
        <dbReference type="ARBA" id="ARBA00023204"/>
    </source>
</evidence>
<dbReference type="Gene3D" id="2.40.50.140">
    <property type="entry name" value="Nucleic acid-binding proteins"/>
    <property type="match status" value="1"/>
</dbReference>
<feature type="binding site" evidence="9">
    <location>
        <position position="401"/>
    </location>
    <ligand>
        <name>Zn(2+)</name>
        <dbReference type="ChEBI" id="CHEBI:29105"/>
    </ligand>
</feature>
<dbReference type="Pfam" id="PF12826">
    <property type="entry name" value="HHH_2"/>
    <property type="match status" value="1"/>
</dbReference>
<gene>
    <name evidence="9" type="primary">ligA</name>
    <name evidence="11" type="ORF">BDZ31_003357</name>
</gene>
<dbReference type="InterPro" id="IPR001357">
    <property type="entry name" value="BRCT_dom"/>
</dbReference>
<dbReference type="HAMAP" id="MF_01588">
    <property type="entry name" value="DNA_ligase_A"/>
    <property type="match status" value="1"/>
</dbReference>
<evidence type="ECO:0000256" key="5">
    <source>
        <dbReference type="ARBA" id="ARBA00022833"/>
    </source>
</evidence>
<feature type="binding site" evidence="9">
    <location>
        <begin position="81"/>
        <end position="82"/>
    </location>
    <ligand>
        <name>NAD(+)</name>
        <dbReference type="ChEBI" id="CHEBI:57540"/>
    </ligand>
</feature>
<dbReference type="InterPro" id="IPR004150">
    <property type="entry name" value="NAD_DNA_ligase_OB"/>
</dbReference>
<evidence type="ECO:0000256" key="4">
    <source>
        <dbReference type="ARBA" id="ARBA00022763"/>
    </source>
</evidence>
<feature type="binding site" evidence="9">
    <location>
        <begin position="32"/>
        <end position="36"/>
    </location>
    <ligand>
        <name>NAD(+)</name>
        <dbReference type="ChEBI" id="CHEBI:57540"/>
    </ligand>
</feature>
<feature type="binding site" evidence="9">
    <location>
        <position position="419"/>
    </location>
    <ligand>
        <name>Zn(2+)</name>
        <dbReference type="ChEBI" id="CHEBI:29105"/>
    </ligand>
</feature>
<dbReference type="GO" id="GO:0046872">
    <property type="term" value="F:metal ion binding"/>
    <property type="evidence" value="ECO:0007669"/>
    <property type="project" value="UniProtKB-KW"/>
</dbReference>
<dbReference type="Gene3D" id="3.40.50.10190">
    <property type="entry name" value="BRCT domain"/>
    <property type="match status" value="1"/>
</dbReference>
<comment type="cofactor">
    <cofactor evidence="9">
        <name>Mg(2+)</name>
        <dbReference type="ChEBI" id="CHEBI:18420"/>
    </cofactor>
    <cofactor evidence="9">
        <name>Mn(2+)</name>
        <dbReference type="ChEBI" id="CHEBI:29035"/>
    </cofactor>
</comment>
<organism evidence="11 12">
    <name type="scientific">Conexibacter arvalis</name>
    <dbReference type="NCBI Taxonomy" id="912552"/>
    <lineage>
        <taxon>Bacteria</taxon>
        <taxon>Bacillati</taxon>
        <taxon>Actinomycetota</taxon>
        <taxon>Thermoleophilia</taxon>
        <taxon>Solirubrobacterales</taxon>
        <taxon>Conexibacteraceae</taxon>
        <taxon>Conexibacter</taxon>
    </lineage>
</organism>
<dbReference type="InterPro" id="IPR041663">
    <property type="entry name" value="DisA/LigA_HHH"/>
</dbReference>
<dbReference type="Gene3D" id="6.20.10.30">
    <property type="match status" value="1"/>
</dbReference>
<dbReference type="GO" id="GO:0006281">
    <property type="term" value="P:DNA repair"/>
    <property type="evidence" value="ECO:0007669"/>
    <property type="project" value="UniProtKB-KW"/>
</dbReference>
<sequence>MTDSAQQQATDLAAQIDHHRKLYAQGVPELVDADYDALEERLRELLAANPDVALEDNPLERPWSPELVAGQTIRHSRPMLSLEKATTPEQLEAFVARFPGQAFRVTPKLDGISLAIAYRDGAVEYVATRGDGRDGERVTEKAQLVVFGLPERLEGTSGRIEVRGEAVMLRSTFDAYNDTHPDRPLVNPRNAAAGTLVHKSPQECVARGRTLRFFAFDLFEEDGSAPAGAGEVPDDPAARLRALGFDVPDVFPAADADELARAIAEIAERRSGYDFDIDGAVVRLASRRAFEAAGATAAAPRGALAWKYPAEERMTRLLDVTWPVGKIGRVVPRAQVEPVFVGGTTVTYASLHNPRLVRERDIRVGDTVRIMRRGDVIPFIAGSVPERRTGEEREIVLPTDCPSCGTALVVRGTGEELWCENLQCPAQAVRRLIHWSSRHAADMEGVGTTWIEKLADDGVLERPSDFYGLTVEQLMAYERMGETSSAAMVASIDRSRGLGLRRALIGLAIPMASEGVAKRLCLAGFERIEEIMALDAEQLEAIRDIGPKVAASLVAYFSRPEVRDEIAALRAAGVDLDVRDEDRPIEVADAAETPLKGATVVVTGAFSDPDSGQKVPRPAVVRLLEQAGATSASSVSRSTTYLIAGADVGASKTDKAARLGVEVVDQAQAWAWLAEAGVR</sequence>
<dbReference type="RefSeq" id="WP_183343487.1">
    <property type="nucleotide sequence ID" value="NZ_JACHNU010000005.1"/>
</dbReference>
<dbReference type="PROSITE" id="PS50172">
    <property type="entry name" value="BRCT"/>
    <property type="match status" value="1"/>
</dbReference>
<dbReference type="Pfam" id="PF01653">
    <property type="entry name" value="DNA_ligase_aden"/>
    <property type="match status" value="1"/>
</dbReference>
<dbReference type="InterPro" id="IPR010994">
    <property type="entry name" value="RuvA_2-like"/>
</dbReference>